<accession>A0A9F7TP96</accession>
<dbReference type="KEGG" id="ipu:108272858"/>
<dbReference type="Proteomes" id="UP000221080">
    <property type="component" value="Chromosome 12"/>
</dbReference>
<dbReference type="Pfam" id="PF01342">
    <property type="entry name" value="SAND"/>
    <property type="match status" value="1"/>
</dbReference>
<dbReference type="PANTHER" id="PTHR46386">
    <property type="entry name" value="NUCLEAR BODY PROTEIN SP140"/>
    <property type="match status" value="1"/>
</dbReference>
<dbReference type="GO" id="GO:0003677">
    <property type="term" value="F:DNA binding"/>
    <property type="evidence" value="ECO:0007669"/>
    <property type="project" value="InterPro"/>
</dbReference>
<dbReference type="PROSITE" id="PS50864">
    <property type="entry name" value="SAND"/>
    <property type="match status" value="1"/>
</dbReference>
<dbReference type="InterPro" id="IPR010919">
    <property type="entry name" value="SAND-like_dom_sf"/>
</dbReference>
<dbReference type="RefSeq" id="XP_053540692.1">
    <property type="nucleotide sequence ID" value="XM_053684717.1"/>
</dbReference>
<sequence>MKPGFSLPLKRVKKEDIWTLDCDKNQLPVTCGDKEGTLYSDKLARGEKCILSWDRWFNPCDFERFSGRGSSRNWKLTISCQNSTLHKLIQEGHLQWPRTYRVLIF</sequence>
<dbReference type="InterPro" id="IPR000770">
    <property type="entry name" value="SAND_dom"/>
</dbReference>
<evidence type="ECO:0000259" key="1">
    <source>
        <dbReference type="PROSITE" id="PS50864"/>
    </source>
</evidence>
<dbReference type="GO" id="GO:0005634">
    <property type="term" value="C:nucleus"/>
    <property type="evidence" value="ECO:0007669"/>
    <property type="project" value="TreeGrafter"/>
</dbReference>
<reference evidence="3" key="2">
    <citation type="submission" date="2025-08" db="UniProtKB">
        <authorList>
            <consortium name="RefSeq"/>
        </authorList>
    </citation>
    <scope>IDENTIFICATION</scope>
    <source>
        <tissue evidence="3">Blood</tissue>
    </source>
</reference>
<dbReference type="InterPro" id="IPR043563">
    <property type="entry name" value="Sp110/Sp140/Sp140L-like"/>
</dbReference>
<proteinExistence type="predicted"/>
<dbReference type="GO" id="GO:0000981">
    <property type="term" value="F:DNA-binding transcription factor activity, RNA polymerase II-specific"/>
    <property type="evidence" value="ECO:0007669"/>
    <property type="project" value="TreeGrafter"/>
</dbReference>
<keyword evidence="2" id="KW-1185">Reference proteome</keyword>
<protein>
    <submittedName>
        <fullName evidence="3">Nuclear body protein SP140-like protein</fullName>
    </submittedName>
</protein>
<gene>
    <name evidence="3" type="primary">LOC108272858</name>
</gene>
<dbReference type="GeneID" id="108272858"/>
<dbReference type="SUPFAM" id="SSF63763">
    <property type="entry name" value="SAND domain-like"/>
    <property type="match status" value="1"/>
</dbReference>
<organism evidence="2 3">
    <name type="scientific">Ictalurus punctatus</name>
    <name type="common">Channel catfish</name>
    <name type="synonym">Silurus punctatus</name>
    <dbReference type="NCBI Taxonomy" id="7998"/>
    <lineage>
        <taxon>Eukaryota</taxon>
        <taxon>Metazoa</taxon>
        <taxon>Chordata</taxon>
        <taxon>Craniata</taxon>
        <taxon>Vertebrata</taxon>
        <taxon>Euteleostomi</taxon>
        <taxon>Actinopterygii</taxon>
        <taxon>Neopterygii</taxon>
        <taxon>Teleostei</taxon>
        <taxon>Ostariophysi</taxon>
        <taxon>Siluriformes</taxon>
        <taxon>Ictaluridae</taxon>
        <taxon>Ictalurus</taxon>
    </lineage>
</organism>
<dbReference type="PANTHER" id="PTHR46386:SF1">
    <property type="entry name" value="NUCLEAR BODY PROTEIN SP140-LIKE PROTEIN"/>
    <property type="match status" value="1"/>
</dbReference>
<reference evidence="2" key="1">
    <citation type="journal article" date="2016" name="Nat. Commun.">
        <title>The channel catfish genome sequence provides insights into the evolution of scale formation in teleosts.</title>
        <authorList>
            <person name="Liu Z."/>
            <person name="Liu S."/>
            <person name="Yao J."/>
            <person name="Bao L."/>
            <person name="Zhang J."/>
            <person name="Li Y."/>
            <person name="Jiang C."/>
            <person name="Sun L."/>
            <person name="Wang R."/>
            <person name="Zhang Y."/>
            <person name="Zhou T."/>
            <person name="Zeng Q."/>
            <person name="Fu Q."/>
            <person name="Gao S."/>
            <person name="Li N."/>
            <person name="Koren S."/>
            <person name="Jiang Y."/>
            <person name="Zimin A."/>
            <person name="Xu P."/>
            <person name="Phillippy A.M."/>
            <person name="Geng X."/>
            <person name="Song L."/>
            <person name="Sun F."/>
            <person name="Li C."/>
            <person name="Wang X."/>
            <person name="Chen A."/>
            <person name="Jin Y."/>
            <person name="Yuan Z."/>
            <person name="Yang Y."/>
            <person name="Tan S."/>
            <person name="Peatman E."/>
            <person name="Lu J."/>
            <person name="Qin Z."/>
            <person name="Dunham R."/>
            <person name="Li Z."/>
            <person name="Sonstegard T."/>
            <person name="Feng J."/>
            <person name="Danzmann R.G."/>
            <person name="Schroeder S."/>
            <person name="Scheffler B."/>
            <person name="Duke M.V."/>
            <person name="Ballard L."/>
            <person name="Kucuktas H."/>
            <person name="Kaltenboeck L."/>
            <person name="Liu H."/>
            <person name="Armbruster J."/>
            <person name="Xie Y."/>
            <person name="Kirby M.L."/>
            <person name="Tian Y."/>
            <person name="Flanagan M.E."/>
            <person name="Mu W."/>
            <person name="Waldbieser G.C."/>
        </authorList>
    </citation>
    <scope>NUCLEOTIDE SEQUENCE [LARGE SCALE GENOMIC DNA]</scope>
    <source>
        <strain evidence="2">SDA103</strain>
    </source>
</reference>
<dbReference type="Gene3D" id="3.10.390.10">
    <property type="entry name" value="SAND domain-like"/>
    <property type="match status" value="1"/>
</dbReference>
<evidence type="ECO:0000313" key="2">
    <source>
        <dbReference type="Proteomes" id="UP000221080"/>
    </source>
</evidence>
<feature type="domain" description="SAND" evidence="1">
    <location>
        <begin position="17"/>
        <end position="95"/>
    </location>
</feature>
<dbReference type="AlphaFoldDB" id="A0A9F7TP96"/>
<name>A0A9F7TP96_ICTPU</name>
<dbReference type="OrthoDB" id="1870062at2759"/>
<evidence type="ECO:0000313" key="3">
    <source>
        <dbReference type="RefSeq" id="XP_053540692.1"/>
    </source>
</evidence>
<dbReference type="SMART" id="SM00258">
    <property type="entry name" value="SAND"/>
    <property type="match status" value="1"/>
</dbReference>